<dbReference type="Proteomes" id="UP000000286">
    <property type="component" value="Chromosome VII"/>
</dbReference>
<proteinExistence type="predicted"/>
<evidence type="ECO:0000313" key="1">
    <source>
        <dbReference type="EMBL" id="CAY79648.1"/>
    </source>
</evidence>
<name>C8Z8D2_YEAS8</name>
<sequence length="126" mass="14844">MALFYISLTFSFYKKMLRVLWHILLVYGKHAGKRKYRKVMTETNDSLYMKRNNCSGEYATLALSTRSCSFNMQQNDWVTMEGLFPFVMVLCHLETKPMKIGIQLILQVPFMGLGIHKENKEFYLIL</sequence>
<protein>
    <submittedName>
        <fullName evidence="1">EC1118_1G1_1673p</fullName>
    </submittedName>
</protein>
<accession>C8Z8D2</accession>
<reference evidence="1 2" key="1">
    <citation type="journal article" date="2009" name="Proc. Natl. Acad. Sci. U.S.A.">
        <title>Eukaryote-to-eukaryote gene transfer events revealed by the genome sequence of the wine yeast Saccharomyces cerevisiae EC1118.</title>
        <authorList>
            <person name="Novo M."/>
            <person name="Bigey F."/>
            <person name="Beyne E."/>
            <person name="Galeote V."/>
            <person name="Gavory F."/>
            <person name="Mallet S."/>
            <person name="Cambot B."/>
            <person name="Legras J.L."/>
            <person name="Wincker P."/>
            <person name="Casaregola S."/>
            <person name="Dequin S."/>
        </authorList>
    </citation>
    <scope>NUCLEOTIDE SEQUENCE [LARGE SCALE GENOMIC DNA]</scope>
    <source>
        <strain evidence="2">Lalvin EC1118 / Prise de mousse</strain>
    </source>
</reference>
<dbReference type="EMBL" id="FN393070">
    <property type="protein sequence ID" value="CAY79648.1"/>
    <property type="molecule type" value="Genomic_DNA"/>
</dbReference>
<dbReference type="AlphaFoldDB" id="C8Z8D2"/>
<dbReference type="HOGENOM" id="CLU_1983303_0_0_1"/>
<gene>
    <name evidence="1" type="ORF">EC1118_1G1_1673g</name>
</gene>
<evidence type="ECO:0000313" key="2">
    <source>
        <dbReference type="Proteomes" id="UP000000286"/>
    </source>
</evidence>
<organism evidence="1 2">
    <name type="scientific">Saccharomyces cerevisiae (strain Lalvin EC1118 / Prise de mousse)</name>
    <name type="common">Baker's yeast</name>
    <dbReference type="NCBI Taxonomy" id="643680"/>
    <lineage>
        <taxon>Eukaryota</taxon>
        <taxon>Fungi</taxon>
        <taxon>Dikarya</taxon>
        <taxon>Ascomycota</taxon>
        <taxon>Saccharomycotina</taxon>
        <taxon>Saccharomycetes</taxon>
        <taxon>Saccharomycetales</taxon>
        <taxon>Saccharomycetaceae</taxon>
        <taxon>Saccharomyces</taxon>
    </lineage>
</organism>